<name>A0AAD6PR47_9ROSI</name>
<gene>
    <name evidence="1" type="ORF">NC653_039268</name>
</gene>
<comment type="caution">
    <text evidence="1">The sequence shown here is derived from an EMBL/GenBank/DDBJ whole genome shotgun (WGS) entry which is preliminary data.</text>
</comment>
<evidence type="ECO:0000313" key="2">
    <source>
        <dbReference type="Proteomes" id="UP001164929"/>
    </source>
</evidence>
<dbReference type="PANTHER" id="PTHR36800">
    <property type="entry name" value="POLYAMINE-MODULATED FACTOR 1-BINDING PROTEIN"/>
    <property type="match status" value="1"/>
</dbReference>
<dbReference type="AlphaFoldDB" id="A0AAD6PR47"/>
<keyword evidence="2" id="KW-1185">Reference proteome</keyword>
<reference evidence="1 2" key="1">
    <citation type="journal article" date="2023" name="Mol. Ecol. Resour.">
        <title>Chromosome-level genome assembly of a triploid poplar Populus alba 'Berolinensis'.</title>
        <authorList>
            <person name="Chen S."/>
            <person name="Yu Y."/>
            <person name="Wang X."/>
            <person name="Wang S."/>
            <person name="Zhang T."/>
            <person name="Zhou Y."/>
            <person name="He R."/>
            <person name="Meng N."/>
            <person name="Wang Y."/>
            <person name="Liu W."/>
            <person name="Liu Z."/>
            <person name="Liu J."/>
            <person name="Guo Q."/>
            <person name="Huang H."/>
            <person name="Sederoff R.R."/>
            <person name="Wang G."/>
            <person name="Qu G."/>
            <person name="Chen S."/>
        </authorList>
    </citation>
    <scope>NUCLEOTIDE SEQUENCE [LARGE SCALE GENOMIC DNA]</scope>
    <source>
        <strain evidence="1">SC-2020</strain>
    </source>
</reference>
<organism evidence="1 2">
    <name type="scientific">Populus alba x Populus x berolinensis</name>
    <dbReference type="NCBI Taxonomy" id="444605"/>
    <lineage>
        <taxon>Eukaryota</taxon>
        <taxon>Viridiplantae</taxon>
        <taxon>Streptophyta</taxon>
        <taxon>Embryophyta</taxon>
        <taxon>Tracheophyta</taxon>
        <taxon>Spermatophyta</taxon>
        <taxon>Magnoliopsida</taxon>
        <taxon>eudicotyledons</taxon>
        <taxon>Gunneridae</taxon>
        <taxon>Pentapetalae</taxon>
        <taxon>rosids</taxon>
        <taxon>fabids</taxon>
        <taxon>Malpighiales</taxon>
        <taxon>Salicaceae</taxon>
        <taxon>Saliceae</taxon>
        <taxon>Populus</taxon>
    </lineage>
</organism>
<protein>
    <submittedName>
        <fullName evidence="1">Uncharacterized protein</fullName>
    </submittedName>
</protein>
<evidence type="ECO:0000313" key="1">
    <source>
        <dbReference type="EMBL" id="KAJ6957279.1"/>
    </source>
</evidence>
<proteinExistence type="predicted"/>
<dbReference type="EMBL" id="JAQIZT010000018">
    <property type="protein sequence ID" value="KAJ6957279.1"/>
    <property type="molecule type" value="Genomic_DNA"/>
</dbReference>
<accession>A0AAD6PR47</accession>
<sequence length="283" mass="32098">MEGVFDILPSCRILKIPLYRFPSLHASSGSTPIQLSLSLKKKLLKNLCKGDYYTKRAQSQPSSSCSFIIISSLVYDTSQQFQMGVDNMLKMITEIDQTACGVMEEIGNAEILLLRGRKAWRKRRKVELGIQSVAIVFHSFEDTVSVKYIKAQTHQQSQNISDTCSGGRTIDYIWSCNETNKFFNLSEVGDNCFSIFAMGLHHLLEMMMTEPDDLGKSLGPHSKRLWDDCYMDERLNRDLSVPVLGCSEFSHTPEPPKPKQVEETEGLSFVHFASYDSVNDLKW</sequence>
<dbReference type="Proteomes" id="UP001164929">
    <property type="component" value="Chromosome 18"/>
</dbReference>
<dbReference type="PANTHER" id="PTHR36800:SF1">
    <property type="entry name" value="POLYAMINE-MODULATED FACTOR 1-BINDING PROTEIN"/>
    <property type="match status" value="1"/>
</dbReference>